<evidence type="ECO:0000313" key="2">
    <source>
        <dbReference type="Proteomes" id="UP000887565"/>
    </source>
</evidence>
<dbReference type="AlphaFoldDB" id="A0A915IC13"/>
<reference evidence="3" key="1">
    <citation type="submission" date="2022-11" db="UniProtKB">
        <authorList>
            <consortium name="WormBaseParasite"/>
        </authorList>
    </citation>
    <scope>IDENTIFICATION</scope>
</reference>
<organism evidence="2 3">
    <name type="scientific">Romanomermis culicivorax</name>
    <name type="common">Nematode worm</name>
    <dbReference type="NCBI Taxonomy" id="13658"/>
    <lineage>
        <taxon>Eukaryota</taxon>
        <taxon>Metazoa</taxon>
        <taxon>Ecdysozoa</taxon>
        <taxon>Nematoda</taxon>
        <taxon>Enoplea</taxon>
        <taxon>Dorylaimia</taxon>
        <taxon>Mermithida</taxon>
        <taxon>Mermithoidea</taxon>
        <taxon>Mermithidae</taxon>
        <taxon>Romanomermis</taxon>
    </lineage>
</organism>
<keyword evidence="1" id="KW-0175">Coiled coil</keyword>
<evidence type="ECO:0000313" key="3">
    <source>
        <dbReference type="WBParaSite" id="nRc.2.0.1.t11715-RA"/>
    </source>
</evidence>
<protein>
    <submittedName>
        <fullName evidence="3">Uncharacterized protein</fullName>
    </submittedName>
</protein>
<proteinExistence type="predicted"/>
<feature type="coiled-coil region" evidence="1">
    <location>
        <begin position="77"/>
        <end position="123"/>
    </location>
</feature>
<evidence type="ECO:0000256" key="1">
    <source>
        <dbReference type="SAM" id="Coils"/>
    </source>
</evidence>
<dbReference type="WBParaSite" id="nRc.2.0.1.t11715-RA">
    <property type="protein sequence ID" value="nRc.2.0.1.t11715-RA"/>
    <property type="gene ID" value="nRc.2.0.1.g11715"/>
</dbReference>
<keyword evidence="2" id="KW-1185">Reference proteome</keyword>
<name>A0A915IC13_ROMCU</name>
<dbReference type="Proteomes" id="UP000887565">
    <property type="component" value="Unplaced"/>
</dbReference>
<sequence>MKWMGQDLLNNKITDQMEQMLERYPKVHQQMDQEKPEIVIIADPPIANTPATGSKGATEEEGLMEIVETGSEKQPEVEKLTEQIKEMKEKIELLEKEKYRKAAIELAKQLESINAEEEETSDEPFVEIVSEIRRKKKKIRALMFCPPRQYMLRLVVRMSKILRTRKNLRG</sequence>
<accession>A0A915IC13</accession>